<name>W1Q5Z7_ABIDE</name>
<dbReference type="GO" id="GO:0003941">
    <property type="term" value="F:L-serine ammonia-lyase activity"/>
    <property type="evidence" value="ECO:0007669"/>
    <property type="project" value="UniProtKB-UniRule"/>
</dbReference>
<proteinExistence type="inferred from homology"/>
<accession>W1Q5Z7</accession>
<protein>
    <recommendedName>
        <fullName evidence="11">L-serine deaminase</fullName>
    </recommendedName>
</protein>
<evidence type="ECO:0000256" key="9">
    <source>
        <dbReference type="ARBA" id="ARBA00023239"/>
    </source>
</evidence>
<dbReference type="InterPro" id="IPR051318">
    <property type="entry name" value="Fe-S_L-Ser"/>
</dbReference>
<dbReference type="SUPFAM" id="SSF143548">
    <property type="entry name" value="Serine metabolism enzymes domain"/>
    <property type="match status" value="1"/>
</dbReference>
<keyword evidence="6 11" id="KW-0479">Metal-binding</keyword>
<dbReference type="AlphaFoldDB" id="W1Q5Z7"/>
<keyword evidence="5 11" id="KW-0004">4Fe-4S</keyword>
<dbReference type="OrthoDB" id="9813137at2"/>
<dbReference type="HOGENOM" id="CLU_086592_0_1_9"/>
<evidence type="ECO:0000259" key="12">
    <source>
        <dbReference type="Pfam" id="PF03315"/>
    </source>
</evidence>
<feature type="domain" description="Serine dehydratase beta chain" evidence="12">
    <location>
        <begin position="23"/>
        <end position="130"/>
    </location>
</feature>
<evidence type="ECO:0000313" key="13">
    <source>
        <dbReference type="EMBL" id="ESK65409.1"/>
    </source>
</evidence>
<dbReference type="GO" id="GO:0046872">
    <property type="term" value="F:metal ion binding"/>
    <property type="evidence" value="ECO:0007669"/>
    <property type="project" value="UniProtKB-UniRule"/>
</dbReference>
<dbReference type="PANTHER" id="PTHR30182">
    <property type="entry name" value="L-SERINE DEHYDRATASE"/>
    <property type="match status" value="1"/>
</dbReference>
<keyword evidence="14" id="KW-1185">Reference proteome</keyword>
<reference evidence="13" key="1">
    <citation type="submission" date="2013-06" db="EMBL/GenBank/DDBJ databases">
        <authorList>
            <person name="Weinstock G."/>
            <person name="Sodergren E."/>
            <person name="Clifton S."/>
            <person name="Fulton L."/>
            <person name="Fulton B."/>
            <person name="Courtney L."/>
            <person name="Fronick C."/>
            <person name="Harrison M."/>
            <person name="Strong C."/>
            <person name="Farmer C."/>
            <person name="Delahaunty K."/>
            <person name="Markovic C."/>
            <person name="Hall O."/>
            <person name="Minx P."/>
            <person name="Tomlinson C."/>
            <person name="Mitreva M."/>
            <person name="Nelson J."/>
            <person name="Hou S."/>
            <person name="Wollam A."/>
            <person name="Pepin K.H."/>
            <person name="Johnson M."/>
            <person name="Bhonagiri V."/>
            <person name="Nash W.E."/>
            <person name="Warren W."/>
            <person name="Chinwalla A."/>
            <person name="Mardis E.R."/>
            <person name="Wilson R.K."/>
        </authorList>
    </citation>
    <scope>NUCLEOTIDE SEQUENCE [LARGE SCALE GENOMIC DNA]</scope>
    <source>
        <strain evidence="13">ATCC 49176</strain>
    </source>
</reference>
<dbReference type="Proteomes" id="UP000019050">
    <property type="component" value="Unassembled WGS sequence"/>
</dbReference>
<evidence type="ECO:0000256" key="7">
    <source>
        <dbReference type="ARBA" id="ARBA00023004"/>
    </source>
</evidence>
<comment type="caution">
    <text evidence="13">The sequence shown here is derived from an EMBL/GenBank/DDBJ whole genome shotgun (WGS) entry which is preliminary data.</text>
</comment>
<evidence type="ECO:0000256" key="4">
    <source>
        <dbReference type="ARBA" id="ARBA00022432"/>
    </source>
</evidence>
<dbReference type="GO" id="GO:0051539">
    <property type="term" value="F:4 iron, 4 sulfur cluster binding"/>
    <property type="evidence" value="ECO:0007669"/>
    <property type="project" value="UniProtKB-UniRule"/>
</dbReference>
<evidence type="ECO:0000313" key="14">
    <source>
        <dbReference type="Proteomes" id="UP000019050"/>
    </source>
</evidence>
<dbReference type="InterPro" id="IPR029009">
    <property type="entry name" value="ASB_dom_sf"/>
</dbReference>
<dbReference type="UniPathway" id="UPA00138"/>
<evidence type="ECO:0000256" key="8">
    <source>
        <dbReference type="ARBA" id="ARBA00023014"/>
    </source>
</evidence>
<evidence type="ECO:0000256" key="11">
    <source>
        <dbReference type="PIRNR" id="PIRNR036692"/>
    </source>
</evidence>
<dbReference type="STRING" id="592010.GCWU000182_001190"/>
<evidence type="ECO:0000256" key="2">
    <source>
        <dbReference type="ARBA" id="ARBA00004742"/>
    </source>
</evidence>
<dbReference type="EMBL" id="ACIN03000012">
    <property type="protein sequence ID" value="ESK65409.1"/>
    <property type="molecule type" value="Genomic_DNA"/>
</dbReference>
<comment type="pathway">
    <text evidence="2 11">Carbohydrate biosynthesis; gluconeogenesis.</text>
</comment>
<sequence>MERSGASMSQEAKIQAKNTSYSSCFDVIGPVMVGPSSSHTAGAINIGAAAQKIYRDRPTEIIVRYYESFAETHLGHGTDFATIAGVLGFSYDDHRVPNSVDIARNQGMKVQFIEMEGPSPYNHPNTADITLINDHKTSRLVGVSVGGGKVELRLIELGGFLIEPTGYLPALLLISDRPETEASFLARFAAEGIVVTQTLSQAVQGRYLSYFEIQHHFPQSLYYAMEEMDHVESLILL</sequence>
<evidence type="ECO:0000256" key="5">
    <source>
        <dbReference type="ARBA" id="ARBA00022485"/>
    </source>
</evidence>
<gene>
    <name evidence="13" type="ORF">GCWU000182_001190</name>
</gene>
<dbReference type="PANTHER" id="PTHR30182:SF12">
    <property type="entry name" value="L-SERINE DEHYDRATASE, BETA CHAIN-RELATED"/>
    <property type="match status" value="1"/>
</dbReference>
<dbReference type="PIRSF" id="PIRSF036692">
    <property type="entry name" value="SDH_B"/>
    <property type="match status" value="1"/>
</dbReference>
<evidence type="ECO:0000256" key="1">
    <source>
        <dbReference type="ARBA" id="ARBA00001966"/>
    </source>
</evidence>
<dbReference type="eggNOG" id="COG1760">
    <property type="taxonomic scope" value="Bacteria"/>
</dbReference>
<evidence type="ECO:0000256" key="3">
    <source>
        <dbReference type="ARBA" id="ARBA00008636"/>
    </source>
</evidence>
<organism evidence="13 14">
    <name type="scientific">Abiotrophia defectiva ATCC 49176</name>
    <dbReference type="NCBI Taxonomy" id="592010"/>
    <lineage>
        <taxon>Bacteria</taxon>
        <taxon>Bacillati</taxon>
        <taxon>Bacillota</taxon>
        <taxon>Bacilli</taxon>
        <taxon>Lactobacillales</taxon>
        <taxon>Aerococcaceae</taxon>
        <taxon>Abiotrophia</taxon>
    </lineage>
</organism>
<keyword evidence="9 11" id="KW-0456">Lyase</keyword>
<dbReference type="Gene3D" id="3.30.1330.90">
    <property type="entry name" value="D-3-phosphoglycerate dehydrogenase, domain 3"/>
    <property type="match status" value="1"/>
</dbReference>
<comment type="similarity">
    <text evidence="3 11">Belongs to the iron-sulfur dependent L-serine dehydratase family.</text>
</comment>
<comment type="cofactor">
    <cofactor evidence="1">
        <name>[4Fe-4S] cluster</name>
        <dbReference type="ChEBI" id="CHEBI:49883"/>
    </cofactor>
</comment>
<keyword evidence="7 11" id="KW-0408">Iron</keyword>
<keyword evidence="8 11" id="KW-0411">Iron-sulfur</keyword>
<dbReference type="GO" id="GO:0006094">
    <property type="term" value="P:gluconeogenesis"/>
    <property type="evidence" value="ECO:0007669"/>
    <property type="project" value="UniProtKB-UniRule"/>
</dbReference>
<dbReference type="Pfam" id="PF03315">
    <property type="entry name" value="SDH_beta"/>
    <property type="match status" value="1"/>
</dbReference>
<evidence type="ECO:0000256" key="6">
    <source>
        <dbReference type="ARBA" id="ARBA00022723"/>
    </source>
</evidence>
<comment type="catalytic activity">
    <reaction evidence="10 11">
        <text>L-serine = pyruvate + NH4(+)</text>
        <dbReference type="Rhea" id="RHEA:19169"/>
        <dbReference type="ChEBI" id="CHEBI:15361"/>
        <dbReference type="ChEBI" id="CHEBI:28938"/>
        <dbReference type="ChEBI" id="CHEBI:33384"/>
        <dbReference type="EC" id="4.3.1.17"/>
    </reaction>
</comment>
<keyword evidence="4 11" id="KW-0312">Gluconeogenesis</keyword>
<dbReference type="InterPro" id="IPR005131">
    <property type="entry name" value="Ser_deHydtase_bsu"/>
</dbReference>
<evidence type="ECO:0000256" key="10">
    <source>
        <dbReference type="ARBA" id="ARBA00049406"/>
    </source>
</evidence>
<dbReference type="InterPro" id="IPR004643">
    <property type="entry name" value="Fe-S_L-Ser_bsu"/>
</dbReference>